<evidence type="ECO:0000256" key="1">
    <source>
        <dbReference type="SAM" id="MobiDB-lite"/>
    </source>
</evidence>
<feature type="region of interest" description="Disordered" evidence="1">
    <location>
        <begin position="267"/>
        <end position="287"/>
    </location>
</feature>
<accession>A0A7K3W3X6</accession>
<organism evidence="2 3">
    <name type="scientific">Geodermatophilus sabuli</name>
    <dbReference type="NCBI Taxonomy" id="1564158"/>
    <lineage>
        <taxon>Bacteria</taxon>
        <taxon>Bacillati</taxon>
        <taxon>Actinomycetota</taxon>
        <taxon>Actinomycetes</taxon>
        <taxon>Geodermatophilales</taxon>
        <taxon>Geodermatophilaceae</taxon>
        <taxon>Geodermatophilus</taxon>
    </lineage>
</organism>
<protein>
    <submittedName>
        <fullName evidence="2">Uncharacterized protein</fullName>
    </submittedName>
</protein>
<evidence type="ECO:0000313" key="3">
    <source>
        <dbReference type="Proteomes" id="UP000470246"/>
    </source>
</evidence>
<keyword evidence="3" id="KW-1185">Reference proteome</keyword>
<feature type="region of interest" description="Disordered" evidence="1">
    <location>
        <begin position="321"/>
        <end position="349"/>
    </location>
</feature>
<feature type="region of interest" description="Disordered" evidence="1">
    <location>
        <begin position="72"/>
        <end position="230"/>
    </location>
</feature>
<gene>
    <name evidence="2" type="ORF">GCU56_14420</name>
</gene>
<dbReference type="AlphaFoldDB" id="A0A7K3W3X6"/>
<dbReference type="EMBL" id="JAAGWF010000015">
    <property type="protein sequence ID" value="NEK59063.1"/>
    <property type="molecule type" value="Genomic_DNA"/>
</dbReference>
<evidence type="ECO:0000313" key="2">
    <source>
        <dbReference type="EMBL" id="NEK59063.1"/>
    </source>
</evidence>
<reference evidence="2 3" key="1">
    <citation type="submission" date="2020-02" db="EMBL/GenBank/DDBJ databases">
        <title>Geodermatophilus sabuli CPCC 205279 I12A-02694.</title>
        <authorList>
            <person name="Jiang Z."/>
        </authorList>
    </citation>
    <scope>NUCLEOTIDE SEQUENCE [LARGE SCALE GENOMIC DNA]</scope>
    <source>
        <strain evidence="2 3">I12A-02694</strain>
    </source>
</reference>
<feature type="compositionally biased region" description="Low complexity" evidence="1">
    <location>
        <begin position="192"/>
        <end position="224"/>
    </location>
</feature>
<feature type="compositionally biased region" description="Low complexity" evidence="1">
    <location>
        <begin position="80"/>
        <end position="89"/>
    </location>
</feature>
<feature type="compositionally biased region" description="Pro residues" evidence="1">
    <location>
        <begin position="326"/>
        <end position="337"/>
    </location>
</feature>
<feature type="region of interest" description="Disordered" evidence="1">
    <location>
        <begin position="1"/>
        <end position="20"/>
    </location>
</feature>
<feature type="compositionally biased region" description="Low complexity" evidence="1">
    <location>
        <begin position="277"/>
        <end position="287"/>
    </location>
</feature>
<dbReference type="RefSeq" id="WP_163482427.1">
    <property type="nucleotide sequence ID" value="NZ_JAAGWF010000015.1"/>
</dbReference>
<dbReference type="Proteomes" id="UP000470246">
    <property type="component" value="Unassembled WGS sequence"/>
</dbReference>
<name>A0A7K3W3X6_9ACTN</name>
<feature type="compositionally biased region" description="Pro residues" evidence="1">
    <location>
        <begin position="108"/>
        <end position="175"/>
    </location>
</feature>
<comment type="caution">
    <text evidence="2">The sequence shown here is derived from an EMBL/GenBank/DDBJ whole genome shotgun (WGS) entry which is preliminary data.</text>
</comment>
<sequence>MSSPRSAPLTGATPGAPLPTAGHRWLRRAVLGLLLVAGTWVLLLVLAGRAHAGTTATAGDAAQPVGGAGAAAAESWPGYADVPPADAGSGAPGGIGQPDRGDQTDGAPVPPPVDVPPADVPPVDVPPVDVPPVDVPPVDVPPVDVPPVDVPPVDVPPVDAPPVDVPPVDAPPVDAPPLDEDPPLEVPPVDAPPVDEVPPAAVPDPAATPAGPATAGEATPADAASTPPVLPDLVRSEDGTVPAELPATLGIAATHPPETPPTLCAVSPAPTGPTGRAEASPASPASAATSRQVRAVVRPAVVLATVSPIVPAEAPAPVAPLAPDRQLPPAPPVPVPSAPTATGSCGTAVSGTNQDGAAAVPLAVLHAWRAAAEAAASVPVRAGAADSTAGDAVAPGVRPD</sequence>
<feature type="region of interest" description="Disordered" evidence="1">
    <location>
        <begin position="378"/>
        <end position="400"/>
    </location>
</feature>
<proteinExistence type="predicted"/>